<feature type="compositionally biased region" description="Low complexity" evidence="3">
    <location>
        <begin position="378"/>
        <end position="388"/>
    </location>
</feature>
<dbReference type="GO" id="GO:0008270">
    <property type="term" value="F:zinc ion binding"/>
    <property type="evidence" value="ECO:0007669"/>
    <property type="project" value="InterPro"/>
</dbReference>
<keyword evidence="1" id="KW-0479">Metal-binding</keyword>
<evidence type="ECO:0000313" key="5">
    <source>
        <dbReference type="EMBL" id="EPB83988.1"/>
    </source>
</evidence>
<evidence type="ECO:0000313" key="6">
    <source>
        <dbReference type="Proteomes" id="UP000014254"/>
    </source>
</evidence>
<dbReference type="PANTHER" id="PTHR47659">
    <property type="entry name" value="ZN(II)2CYS6 TRANSCRIPTION FACTOR (EUROFUNG)-RELATED"/>
    <property type="match status" value="1"/>
</dbReference>
<keyword evidence="2" id="KW-0539">Nucleus</keyword>
<organism evidence="5 6">
    <name type="scientific">Mucor circinelloides f. circinelloides (strain 1006PhL)</name>
    <name type="common">Mucormycosis agent</name>
    <name type="synonym">Calyptromyces circinelloides</name>
    <dbReference type="NCBI Taxonomy" id="1220926"/>
    <lineage>
        <taxon>Eukaryota</taxon>
        <taxon>Fungi</taxon>
        <taxon>Fungi incertae sedis</taxon>
        <taxon>Mucoromycota</taxon>
        <taxon>Mucoromycotina</taxon>
        <taxon>Mucoromycetes</taxon>
        <taxon>Mucorales</taxon>
        <taxon>Mucorineae</taxon>
        <taxon>Mucoraceae</taxon>
        <taxon>Mucor</taxon>
    </lineage>
</organism>
<dbReference type="CDD" id="cd00067">
    <property type="entry name" value="GAL4"/>
    <property type="match status" value="1"/>
</dbReference>
<evidence type="ECO:0000259" key="4">
    <source>
        <dbReference type="PROSITE" id="PS50048"/>
    </source>
</evidence>
<reference evidence="6" key="1">
    <citation type="submission" date="2013-05" db="EMBL/GenBank/DDBJ databases">
        <title>The Genome sequence of Mucor circinelloides f. circinelloides 1006PhL.</title>
        <authorList>
            <consortium name="The Broad Institute Genomics Platform"/>
            <person name="Cuomo C."/>
            <person name="Earl A."/>
            <person name="Findley K."/>
            <person name="Lee S.C."/>
            <person name="Walker B."/>
            <person name="Young S."/>
            <person name="Zeng Q."/>
            <person name="Gargeya S."/>
            <person name="Fitzgerald M."/>
            <person name="Haas B."/>
            <person name="Abouelleil A."/>
            <person name="Allen A.W."/>
            <person name="Alvarado L."/>
            <person name="Arachchi H.M."/>
            <person name="Berlin A.M."/>
            <person name="Chapman S.B."/>
            <person name="Gainer-Dewar J."/>
            <person name="Goldberg J."/>
            <person name="Griggs A."/>
            <person name="Gujja S."/>
            <person name="Hansen M."/>
            <person name="Howarth C."/>
            <person name="Imamovic A."/>
            <person name="Ireland A."/>
            <person name="Larimer J."/>
            <person name="McCowan C."/>
            <person name="Murphy C."/>
            <person name="Pearson M."/>
            <person name="Poon T.W."/>
            <person name="Priest M."/>
            <person name="Roberts A."/>
            <person name="Saif S."/>
            <person name="Shea T."/>
            <person name="Sisk P."/>
            <person name="Sykes S."/>
            <person name="Wortman J."/>
            <person name="Nusbaum C."/>
            <person name="Birren B."/>
        </authorList>
    </citation>
    <scope>NUCLEOTIDE SEQUENCE [LARGE SCALE GENOMIC DNA]</scope>
    <source>
        <strain evidence="6">1006PhL</strain>
    </source>
</reference>
<feature type="domain" description="Zn(2)-C6 fungal-type" evidence="4">
    <location>
        <begin position="56"/>
        <end position="87"/>
    </location>
</feature>
<dbReference type="InterPro" id="IPR001138">
    <property type="entry name" value="Zn2Cys6_DnaBD"/>
</dbReference>
<feature type="region of interest" description="Disordered" evidence="3">
    <location>
        <begin position="343"/>
        <end position="388"/>
    </location>
</feature>
<sequence length="479" mass="52747">MNYNNIANSSGPVPLPSLMYVDCLPLPPPQQHQQHQQDMHHTQTKKRPNKVHVSAACVNCKKAHLACDVSRPCNRCVTTDKADTCRDIQHKKRGRPKMMRDANNNKIRPVSTATTPTAVTQSINNHRIMSGSNVDFFPIVPVATPNDIMTILLSMDLCCARVSDTSLEYLELYPQEFGHRSLYDFLLPGENQSSLSKLHRCLLDNAVQHQQIRLPNDLMRSSSEKFFAFSIDNLLNIANGSLTLKQKLKFRKGRDSNEYEEMNCRFYLGGGFGADLFDASTFDQLYIVCVASPVVSTMSINDVIHLPPLMMNNTNDSCSTLSSPVSPPPATTTATVAAAASILSASPSDQQSKPEDESEDDDMKNDGSGSNTPTATVSSSSGHTQSSNTIQLPLISSSQQQQPSFESDKSVLDRFRYNTKAPTQQFIHPNELYYLQTTSSRLSSEAIAHTAYPYLSKTPASAAAVGSGPLANYNNQFKK</sequence>
<proteinExistence type="predicted"/>
<dbReference type="InterPro" id="IPR050335">
    <property type="entry name" value="ERT1_acuK_gluconeogen_tf"/>
</dbReference>
<keyword evidence="6" id="KW-1185">Reference proteome</keyword>
<feature type="compositionally biased region" description="Polar residues" evidence="3">
    <location>
        <begin position="367"/>
        <end position="377"/>
    </location>
</feature>
<dbReference type="OrthoDB" id="1555531at2759"/>
<dbReference type="PROSITE" id="PS00463">
    <property type="entry name" value="ZN2_CY6_FUNGAL_1"/>
    <property type="match status" value="1"/>
</dbReference>
<evidence type="ECO:0000256" key="1">
    <source>
        <dbReference type="ARBA" id="ARBA00022723"/>
    </source>
</evidence>
<name>S2JN36_MUCC1</name>
<dbReference type="GO" id="GO:0000981">
    <property type="term" value="F:DNA-binding transcription factor activity, RNA polymerase II-specific"/>
    <property type="evidence" value="ECO:0007669"/>
    <property type="project" value="InterPro"/>
</dbReference>
<dbReference type="SUPFAM" id="SSF57701">
    <property type="entry name" value="Zn2/Cys6 DNA-binding domain"/>
    <property type="match status" value="1"/>
</dbReference>
<dbReference type="PANTHER" id="PTHR47659:SF4">
    <property type="entry name" value="ZN(II)2CYS6 TRANSCRIPTION FACTOR (EUROFUNG)"/>
    <property type="match status" value="1"/>
</dbReference>
<evidence type="ECO:0000256" key="2">
    <source>
        <dbReference type="ARBA" id="ARBA00023242"/>
    </source>
</evidence>
<dbReference type="OMA" id="TDKADTC"/>
<dbReference type="InParanoid" id="S2JN36"/>
<dbReference type="Gene3D" id="4.10.240.10">
    <property type="entry name" value="Zn(2)-C6 fungal-type DNA-binding domain"/>
    <property type="match status" value="1"/>
</dbReference>
<protein>
    <recommendedName>
        <fullName evidence="4">Zn(2)-C6 fungal-type domain-containing protein</fullName>
    </recommendedName>
</protein>
<dbReference type="EMBL" id="KE124052">
    <property type="protein sequence ID" value="EPB83988.1"/>
    <property type="molecule type" value="Genomic_DNA"/>
</dbReference>
<dbReference type="AlphaFoldDB" id="S2JN36"/>
<dbReference type="VEuPathDB" id="FungiDB:HMPREF1544_09259"/>
<dbReference type="Proteomes" id="UP000014254">
    <property type="component" value="Unassembled WGS sequence"/>
</dbReference>
<dbReference type="InterPro" id="IPR036864">
    <property type="entry name" value="Zn2-C6_fun-type_DNA-bd_sf"/>
</dbReference>
<dbReference type="eggNOG" id="ENOG502S5NV">
    <property type="taxonomic scope" value="Eukaryota"/>
</dbReference>
<gene>
    <name evidence="5" type="ORF">HMPREF1544_09259</name>
</gene>
<dbReference type="PROSITE" id="PS50048">
    <property type="entry name" value="ZN2_CY6_FUNGAL_2"/>
    <property type="match status" value="1"/>
</dbReference>
<accession>S2JN36</accession>
<feature type="region of interest" description="Disordered" evidence="3">
    <location>
        <begin position="24"/>
        <end position="46"/>
    </location>
</feature>
<evidence type="ECO:0000256" key="3">
    <source>
        <dbReference type="SAM" id="MobiDB-lite"/>
    </source>
</evidence>